<evidence type="ECO:0000256" key="1">
    <source>
        <dbReference type="ARBA" id="ARBA00004496"/>
    </source>
</evidence>
<evidence type="ECO:0000256" key="10">
    <source>
        <dbReference type="ARBA" id="ARBA00047838"/>
    </source>
</evidence>
<accession>A0A091ANZ0</accession>
<gene>
    <name evidence="12" type="primary">hisH</name>
    <name evidence="15" type="ORF">N789_04180</name>
</gene>
<comment type="subunit">
    <text evidence="3 12">Heterodimer of HisH and HisF.</text>
</comment>
<dbReference type="PANTHER" id="PTHR42701">
    <property type="entry name" value="IMIDAZOLE GLYCEROL PHOSPHATE SYNTHASE SUBUNIT HISH"/>
    <property type="match status" value="1"/>
</dbReference>
<dbReference type="GO" id="GO:0005737">
    <property type="term" value="C:cytoplasm"/>
    <property type="evidence" value="ECO:0007669"/>
    <property type="project" value="UniProtKB-SubCell"/>
</dbReference>
<dbReference type="eggNOG" id="COG0118">
    <property type="taxonomic scope" value="Bacteria"/>
</dbReference>
<evidence type="ECO:0000259" key="14">
    <source>
        <dbReference type="Pfam" id="PF00117"/>
    </source>
</evidence>
<feature type="active site" evidence="12 13">
    <location>
        <position position="179"/>
    </location>
</feature>
<keyword evidence="8 12" id="KW-0368">Histidine biosynthesis</keyword>
<keyword evidence="9 12" id="KW-0456">Lyase</keyword>
<dbReference type="HAMAP" id="MF_00278">
    <property type="entry name" value="HisH"/>
    <property type="match status" value="1"/>
</dbReference>
<dbReference type="EMBL" id="AVCI01000045">
    <property type="protein sequence ID" value="KFN41091.1"/>
    <property type="molecule type" value="Genomic_DNA"/>
</dbReference>
<evidence type="ECO:0000256" key="3">
    <source>
        <dbReference type="ARBA" id="ARBA00011152"/>
    </source>
</evidence>
<dbReference type="RefSeq" id="WP_022967785.1">
    <property type="nucleotide sequence ID" value="NZ_ATVD01000001.1"/>
</dbReference>
<dbReference type="GO" id="GO:0004359">
    <property type="term" value="F:glutaminase activity"/>
    <property type="evidence" value="ECO:0007669"/>
    <property type="project" value="UniProtKB-EC"/>
</dbReference>
<keyword evidence="5 12" id="KW-0028">Amino-acid biosynthesis</keyword>
<dbReference type="GO" id="GO:0016829">
    <property type="term" value="F:lyase activity"/>
    <property type="evidence" value="ECO:0007669"/>
    <property type="project" value="UniProtKB-KW"/>
</dbReference>
<dbReference type="FunFam" id="3.40.50.880:FF:000009">
    <property type="entry name" value="Imidazole glycerol phosphate synthase subunit HisH"/>
    <property type="match status" value="1"/>
</dbReference>
<evidence type="ECO:0000256" key="8">
    <source>
        <dbReference type="ARBA" id="ARBA00023102"/>
    </source>
</evidence>
<dbReference type="AlphaFoldDB" id="A0A091ANZ0"/>
<dbReference type="InterPro" id="IPR029062">
    <property type="entry name" value="Class_I_gatase-like"/>
</dbReference>
<keyword evidence="6 12" id="KW-0378">Hydrolase</keyword>
<comment type="pathway">
    <text evidence="2 12">Amino-acid biosynthesis; L-histidine biosynthesis; L-histidine from 5-phospho-alpha-D-ribose 1-diphosphate: step 5/9.</text>
</comment>
<comment type="catalytic activity">
    <reaction evidence="10 12">
        <text>5-[(5-phospho-1-deoxy-D-ribulos-1-ylimino)methylamino]-1-(5-phospho-beta-D-ribosyl)imidazole-4-carboxamide + L-glutamine = D-erythro-1-(imidazol-4-yl)glycerol 3-phosphate + 5-amino-1-(5-phospho-beta-D-ribosyl)imidazole-4-carboxamide + L-glutamate + H(+)</text>
        <dbReference type="Rhea" id="RHEA:24793"/>
        <dbReference type="ChEBI" id="CHEBI:15378"/>
        <dbReference type="ChEBI" id="CHEBI:29985"/>
        <dbReference type="ChEBI" id="CHEBI:58278"/>
        <dbReference type="ChEBI" id="CHEBI:58359"/>
        <dbReference type="ChEBI" id="CHEBI:58475"/>
        <dbReference type="ChEBI" id="CHEBI:58525"/>
        <dbReference type="EC" id="4.3.2.10"/>
    </reaction>
</comment>
<keyword evidence="7 12" id="KW-0315">Glutamine amidotransferase</keyword>
<evidence type="ECO:0000256" key="9">
    <source>
        <dbReference type="ARBA" id="ARBA00023239"/>
    </source>
</evidence>
<protein>
    <recommendedName>
        <fullName evidence="12">Imidazole glycerol phosphate synthase subunit HisH</fullName>
        <ecNumber evidence="12">4.3.2.10</ecNumber>
    </recommendedName>
    <alternativeName>
        <fullName evidence="12">IGP synthase glutaminase subunit</fullName>
        <ecNumber evidence="12">3.5.1.2</ecNumber>
    </alternativeName>
    <alternativeName>
        <fullName evidence="12">IGP synthase subunit HisH</fullName>
    </alternativeName>
    <alternativeName>
        <fullName evidence="12">ImGP synthase subunit HisH</fullName>
        <shortName evidence="12">IGPS subunit HisH</shortName>
    </alternativeName>
</protein>
<keyword evidence="4 12" id="KW-0963">Cytoplasm</keyword>
<comment type="function">
    <text evidence="12">IGPS catalyzes the conversion of PRFAR and glutamine to IGP, AICAR and glutamate. The HisH subunit catalyzes the hydrolysis of glutamine to glutamate and ammonia as part of the synthesis of IGP and AICAR. The resulting ammonia molecule is channeled to the active site of HisF.</text>
</comment>
<comment type="subcellular location">
    <subcellularLocation>
        <location evidence="1 12">Cytoplasm</location>
    </subcellularLocation>
</comment>
<dbReference type="InterPro" id="IPR010139">
    <property type="entry name" value="Imidazole-glycPsynth_HisH"/>
</dbReference>
<reference evidence="15 16" key="1">
    <citation type="submission" date="2013-09" db="EMBL/GenBank/DDBJ databases">
        <title>Genome sequencing of Arenimonas oryziterrae.</title>
        <authorList>
            <person name="Chen F."/>
            <person name="Wang G."/>
        </authorList>
    </citation>
    <scope>NUCLEOTIDE SEQUENCE [LARGE SCALE GENOMIC DNA]</scope>
    <source>
        <strain evidence="15 16">YC6267</strain>
    </source>
</reference>
<dbReference type="EC" id="3.5.1.2" evidence="12"/>
<dbReference type="InterPro" id="IPR017926">
    <property type="entry name" value="GATASE"/>
</dbReference>
<dbReference type="Pfam" id="PF00117">
    <property type="entry name" value="GATase"/>
    <property type="match status" value="1"/>
</dbReference>
<evidence type="ECO:0000256" key="13">
    <source>
        <dbReference type="PIRSR" id="PIRSR000495-1"/>
    </source>
</evidence>
<evidence type="ECO:0000313" key="16">
    <source>
        <dbReference type="Proteomes" id="UP000029385"/>
    </source>
</evidence>
<dbReference type="Gene3D" id="3.40.50.880">
    <property type="match status" value="1"/>
</dbReference>
<dbReference type="NCBIfam" id="TIGR01855">
    <property type="entry name" value="IMP_synth_hisH"/>
    <property type="match status" value="1"/>
</dbReference>
<comment type="caution">
    <text evidence="15">The sequence shown here is derived from an EMBL/GenBank/DDBJ whole genome shotgun (WGS) entry which is preliminary data.</text>
</comment>
<dbReference type="STRING" id="1121015.GCA_000420545_00109"/>
<feature type="active site" evidence="12 13">
    <location>
        <position position="181"/>
    </location>
</feature>
<evidence type="ECO:0000256" key="4">
    <source>
        <dbReference type="ARBA" id="ARBA00022490"/>
    </source>
</evidence>
<dbReference type="GO" id="GO:0000105">
    <property type="term" value="P:L-histidine biosynthetic process"/>
    <property type="evidence" value="ECO:0007669"/>
    <property type="project" value="UniProtKB-UniRule"/>
</dbReference>
<feature type="active site" description="Nucleophile" evidence="12 13">
    <location>
        <position position="79"/>
    </location>
</feature>
<feature type="domain" description="Glutamine amidotransferase" evidence="14">
    <location>
        <begin position="7"/>
        <end position="195"/>
    </location>
</feature>
<dbReference type="SUPFAM" id="SSF52317">
    <property type="entry name" value="Class I glutamine amidotransferase-like"/>
    <property type="match status" value="1"/>
</dbReference>
<evidence type="ECO:0000313" key="15">
    <source>
        <dbReference type="EMBL" id="KFN41091.1"/>
    </source>
</evidence>
<dbReference type="CDD" id="cd01748">
    <property type="entry name" value="GATase1_IGP_Synthase"/>
    <property type="match status" value="1"/>
</dbReference>
<sequence>MTPRLVLLDSGGANLGSVQAAFARLGVDAPVSSTAATIRAATHVILPGVGAAAAAMSRLRENGLDKLIPTLTQPLLGICVGMQLLFESSDEGDTECLGLLPGRVAHLRAQPGVRVPHMGWNQLQTTRTHPLTEGLDAAWVYFVHSYAAPTAAATVADCTHGAAFSAVVAADRVMGAQFHPERSSGAGARLLRNFLAL</sequence>
<evidence type="ECO:0000256" key="11">
    <source>
        <dbReference type="ARBA" id="ARBA00049534"/>
    </source>
</evidence>
<comment type="catalytic activity">
    <reaction evidence="11 12">
        <text>L-glutamine + H2O = L-glutamate + NH4(+)</text>
        <dbReference type="Rhea" id="RHEA:15889"/>
        <dbReference type="ChEBI" id="CHEBI:15377"/>
        <dbReference type="ChEBI" id="CHEBI:28938"/>
        <dbReference type="ChEBI" id="CHEBI:29985"/>
        <dbReference type="ChEBI" id="CHEBI:58359"/>
        <dbReference type="EC" id="3.5.1.2"/>
    </reaction>
</comment>
<evidence type="ECO:0000256" key="5">
    <source>
        <dbReference type="ARBA" id="ARBA00022605"/>
    </source>
</evidence>
<dbReference type="GO" id="GO:0000107">
    <property type="term" value="F:imidazoleglycerol-phosphate synthase activity"/>
    <property type="evidence" value="ECO:0007669"/>
    <property type="project" value="UniProtKB-UniRule"/>
</dbReference>
<dbReference type="PROSITE" id="PS51273">
    <property type="entry name" value="GATASE_TYPE_1"/>
    <property type="match status" value="1"/>
</dbReference>
<name>A0A091ANZ0_9GAMM</name>
<evidence type="ECO:0000256" key="6">
    <source>
        <dbReference type="ARBA" id="ARBA00022801"/>
    </source>
</evidence>
<dbReference type="PIRSF" id="PIRSF000495">
    <property type="entry name" value="Amidotransf_hisH"/>
    <property type="match status" value="1"/>
</dbReference>
<evidence type="ECO:0000256" key="12">
    <source>
        <dbReference type="HAMAP-Rule" id="MF_00278"/>
    </source>
</evidence>
<organism evidence="15 16">
    <name type="scientific">Arenimonas oryziterrae DSM 21050 = YC6267</name>
    <dbReference type="NCBI Taxonomy" id="1121015"/>
    <lineage>
        <taxon>Bacteria</taxon>
        <taxon>Pseudomonadati</taxon>
        <taxon>Pseudomonadota</taxon>
        <taxon>Gammaproteobacteria</taxon>
        <taxon>Lysobacterales</taxon>
        <taxon>Lysobacteraceae</taxon>
        <taxon>Arenimonas</taxon>
    </lineage>
</organism>
<dbReference type="PANTHER" id="PTHR42701:SF1">
    <property type="entry name" value="IMIDAZOLE GLYCEROL PHOSPHATE SYNTHASE SUBUNIT HISH"/>
    <property type="match status" value="1"/>
</dbReference>
<dbReference type="EC" id="4.3.2.10" evidence="12"/>
<evidence type="ECO:0000256" key="2">
    <source>
        <dbReference type="ARBA" id="ARBA00005091"/>
    </source>
</evidence>
<keyword evidence="16" id="KW-1185">Reference proteome</keyword>
<proteinExistence type="inferred from homology"/>
<dbReference type="PATRIC" id="fig|1121015.4.peg.2517"/>
<evidence type="ECO:0000256" key="7">
    <source>
        <dbReference type="ARBA" id="ARBA00022962"/>
    </source>
</evidence>
<dbReference type="UniPathway" id="UPA00031">
    <property type="reaction ID" value="UER00010"/>
</dbReference>
<dbReference type="Proteomes" id="UP000029385">
    <property type="component" value="Unassembled WGS sequence"/>
</dbReference>